<accession>A0AAN9PKG2</accession>
<evidence type="ECO:0000313" key="2">
    <source>
        <dbReference type="EMBL" id="KAK7301536.1"/>
    </source>
</evidence>
<dbReference type="EMBL" id="JAYKXN010000003">
    <property type="protein sequence ID" value="KAK7301536.1"/>
    <property type="molecule type" value="Genomic_DNA"/>
</dbReference>
<gene>
    <name evidence="2" type="ORF">RJT34_12402</name>
</gene>
<protein>
    <submittedName>
        <fullName evidence="2">Uncharacterized protein</fullName>
    </submittedName>
</protein>
<dbReference type="AlphaFoldDB" id="A0AAN9PKG2"/>
<keyword evidence="3" id="KW-1185">Reference proteome</keyword>
<name>A0AAN9PKG2_CLITE</name>
<feature type="region of interest" description="Disordered" evidence="1">
    <location>
        <begin position="178"/>
        <end position="205"/>
    </location>
</feature>
<comment type="caution">
    <text evidence="2">The sequence shown here is derived from an EMBL/GenBank/DDBJ whole genome shotgun (WGS) entry which is preliminary data.</text>
</comment>
<sequence length="205" mass="22338">MEAVGGVNKKGRVFGLGGVGTQLAKKGKTPSSSSSSGLPIEVVQETKRLFGSPSTTFVPLANFVFLRSGQLICVWVRQPPPFRQLSSVQLLPNSVSTWVAPTSLELTTVEGEDHHTPTIFSNPGFTHYRKLPPLGDDQDQNERHKLWWPIKGKSFQIGYIFDLKAPLSRTHADFSLPTPHTVTHRTKPNIALAGGGNSEGLSISR</sequence>
<evidence type="ECO:0000313" key="3">
    <source>
        <dbReference type="Proteomes" id="UP001359559"/>
    </source>
</evidence>
<reference evidence="2 3" key="1">
    <citation type="submission" date="2024-01" db="EMBL/GenBank/DDBJ databases">
        <title>The genomes of 5 underutilized Papilionoideae crops provide insights into root nodulation and disease resistance.</title>
        <authorList>
            <person name="Yuan L."/>
        </authorList>
    </citation>
    <scope>NUCLEOTIDE SEQUENCE [LARGE SCALE GENOMIC DNA]</scope>
    <source>
        <strain evidence="2">LY-2023</strain>
        <tissue evidence="2">Leaf</tissue>
    </source>
</reference>
<dbReference type="Proteomes" id="UP001359559">
    <property type="component" value="Unassembled WGS sequence"/>
</dbReference>
<proteinExistence type="predicted"/>
<organism evidence="2 3">
    <name type="scientific">Clitoria ternatea</name>
    <name type="common">Butterfly pea</name>
    <dbReference type="NCBI Taxonomy" id="43366"/>
    <lineage>
        <taxon>Eukaryota</taxon>
        <taxon>Viridiplantae</taxon>
        <taxon>Streptophyta</taxon>
        <taxon>Embryophyta</taxon>
        <taxon>Tracheophyta</taxon>
        <taxon>Spermatophyta</taxon>
        <taxon>Magnoliopsida</taxon>
        <taxon>eudicotyledons</taxon>
        <taxon>Gunneridae</taxon>
        <taxon>Pentapetalae</taxon>
        <taxon>rosids</taxon>
        <taxon>fabids</taxon>
        <taxon>Fabales</taxon>
        <taxon>Fabaceae</taxon>
        <taxon>Papilionoideae</taxon>
        <taxon>50 kb inversion clade</taxon>
        <taxon>NPAAA clade</taxon>
        <taxon>indigoferoid/millettioid clade</taxon>
        <taxon>Phaseoleae</taxon>
        <taxon>Clitoria</taxon>
    </lineage>
</organism>
<evidence type="ECO:0000256" key="1">
    <source>
        <dbReference type="SAM" id="MobiDB-lite"/>
    </source>
</evidence>